<comment type="caution">
    <text evidence="3">The sequence shown here is derived from an EMBL/GenBank/DDBJ whole genome shotgun (WGS) entry which is preliminary data.</text>
</comment>
<proteinExistence type="predicted"/>
<dbReference type="Gene3D" id="1.20.58.60">
    <property type="match status" value="5"/>
</dbReference>
<feature type="coiled-coil region" evidence="1">
    <location>
        <begin position="211"/>
        <end position="266"/>
    </location>
</feature>
<dbReference type="SMART" id="SM00150">
    <property type="entry name" value="SPEC"/>
    <property type="match status" value="6"/>
</dbReference>
<feature type="compositionally biased region" description="Low complexity" evidence="2">
    <location>
        <begin position="421"/>
        <end position="433"/>
    </location>
</feature>
<keyword evidence="1" id="KW-0175">Coiled coil</keyword>
<dbReference type="InterPro" id="IPR018159">
    <property type="entry name" value="Spectrin/alpha-actinin"/>
</dbReference>
<evidence type="ECO:0000256" key="1">
    <source>
        <dbReference type="SAM" id="Coils"/>
    </source>
</evidence>
<feature type="coiled-coil region" evidence="1">
    <location>
        <begin position="934"/>
        <end position="965"/>
    </location>
</feature>
<sequence length="1205" mass="130204">MLEEHQDINNELLSRQQPLLTLCYQTESLLHKYSDAVSEDQRDRLTAAATVSRALMEQLRRESDARLRLLTALHDALENQTDRLQTAQSWQEAVGLRLSELAEAAWRPANPDADADDSDADAAKLTSVTDIVDGLKACEAELLARQPDMKALAAAGQRLVNCARGLESAQEAFASAAAAAAAATSQESSGEEEPKFVGTAHESEASVRLAVRAVQERQSELSERCRELLRARQAAAELAREFVGLRRQADSQLGALESQLARLAEQRPVSEPELAALAQRVRGFSADLFSLDSLIERLRQALDALADALAENADEVGQPASATEPEDQVNAILNRHDRLKQECADLGASLQRQLLHCSGLQEAIAGLQQWLALALRQLDAMRPVGLRPELLDEQAQQVKVLEAELQCRQASLQEAEDGLAEAEAAASPASASATGQLRERADACRRQFDEVARRLAERRDAVDSARDRLSEFLSAARPTRAWLAQQVPALAAPLPTAAAAAATDAAWSERLASLDRQRAELAEGGLATVRTLARELLRMATSAAGEAAEQPEGAATAESAGAAGEFVRDAWQEVEQLWTDFNSRMEARAEELQLRRSRADEFDRARREALDWLGRAEARLRGLPPVALDADELTAQRRTADDFTGQFEEFQPAMDRLMVAGLAFDVALNGSGAGAAAAAGSASPMSPKRPQLSEIAQELDDLQGRYASIGDALCRRSADIDSAADQLQRFWAAYAAAQAALEAKEAEAASSSSSSVIDTQPEAERSVRLAADFQRSLAADVEPLVAGVTASAEQLQRNRPAAGVVGARHVGESASRLAARLSELIGRVAARLTTARRLVELLADREAQCDNLRHWVTQKERMLAVLGPVVTTPALASAQAQQVSLLLDELDSKQPAADQLRATCEALIALLELLASQAADDDKNSATEAATAAVNRVRSGLADLLAALEDLRRRLAERAAALEQLRQPTLDFYALLGRLGEALPAAVDRLDEAGEAGRPTDEELASFRSDLSQARDLCRRLCEAAADDPATQFDLRTKLSGVERQLRELEARLAELAQRRARAGQAEDQMLQRVQRLSDWLPIGRARLDELRADVAADSAASEEAGRRLAERLRGLARLAGEISWREAESRELMLQLTDGAATGDAGGGSGASGRCREALNRVQSGLAELDSDTETLRSALSRLSELLAKYAERCSRLQAWLGLE</sequence>
<accession>A0A267FSQ1</accession>
<organism evidence="3 4">
    <name type="scientific">Macrostomum lignano</name>
    <dbReference type="NCBI Taxonomy" id="282301"/>
    <lineage>
        <taxon>Eukaryota</taxon>
        <taxon>Metazoa</taxon>
        <taxon>Spiralia</taxon>
        <taxon>Lophotrochozoa</taxon>
        <taxon>Platyhelminthes</taxon>
        <taxon>Rhabditophora</taxon>
        <taxon>Macrostomorpha</taxon>
        <taxon>Macrostomida</taxon>
        <taxon>Macrostomidae</taxon>
        <taxon>Macrostomum</taxon>
    </lineage>
</organism>
<feature type="non-terminal residue" evidence="3">
    <location>
        <position position="1205"/>
    </location>
</feature>
<dbReference type="Proteomes" id="UP000215902">
    <property type="component" value="Unassembled WGS sequence"/>
</dbReference>
<feature type="coiled-coil region" evidence="1">
    <location>
        <begin position="1032"/>
        <end position="1066"/>
    </location>
</feature>
<dbReference type="PANTHER" id="PTHR11915">
    <property type="entry name" value="SPECTRIN/FILAMIN RELATED CYTOSKELETAL PROTEIN"/>
    <property type="match status" value="1"/>
</dbReference>
<keyword evidence="4" id="KW-1185">Reference proteome</keyword>
<name>A0A267FSQ1_9PLAT</name>
<evidence type="ECO:0000256" key="2">
    <source>
        <dbReference type="SAM" id="MobiDB-lite"/>
    </source>
</evidence>
<protein>
    <submittedName>
        <fullName evidence="3">Uncharacterized protein</fullName>
    </submittedName>
</protein>
<feature type="region of interest" description="Disordered" evidence="2">
    <location>
        <begin position="419"/>
        <end position="438"/>
    </location>
</feature>
<evidence type="ECO:0000313" key="4">
    <source>
        <dbReference type="Proteomes" id="UP000215902"/>
    </source>
</evidence>
<dbReference type="STRING" id="282301.A0A267FSQ1"/>
<evidence type="ECO:0000313" key="3">
    <source>
        <dbReference type="EMBL" id="PAA76821.1"/>
    </source>
</evidence>
<dbReference type="EMBL" id="NIVC01000790">
    <property type="protein sequence ID" value="PAA76821.1"/>
    <property type="molecule type" value="Genomic_DNA"/>
</dbReference>
<dbReference type="SUPFAM" id="SSF46966">
    <property type="entry name" value="Spectrin repeat"/>
    <property type="match status" value="5"/>
</dbReference>
<gene>
    <name evidence="3" type="ORF">BOX15_Mlig027975g6</name>
</gene>
<reference evidence="3 4" key="1">
    <citation type="submission" date="2017-06" db="EMBL/GenBank/DDBJ databases">
        <title>A platform for efficient transgenesis in Macrostomum lignano, a flatworm model organism for stem cell research.</title>
        <authorList>
            <person name="Berezikov E."/>
        </authorList>
    </citation>
    <scope>NUCLEOTIDE SEQUENCE [LARGE SCALE GENOMIC DNA]</scope>
    <source>
        <strain evidence="3">DV1</strain>
        <tissue evidence="3">Whole organism</tissue>
    </source>
</reference>
<dbReference type="AlphaFoldDB" id="A0A267FSQ1"/>